<evidence type="ECO:0000313" key="1">
    <source>
        <dbReference type="EMBL" id="KPG17691.1"/>
    </source>
</evidence>
<dbReference type="GeneID" id="45762303"/>
<dbReference type="AlphaFoldDB" id="A0A7V8LT60"/>
<dbReference type="Proteomes" id="UP000037843">
    <property type="component" value="Unassembled WGS sequence"/>
</dbReference>
<comment type="caution">
    <text evidence="1">The sequence shown here is derived from an EMBL/GenBank/DDBJ whole genome shotgun (WGS) entry which is preliminary data.</text>
</comment>
<proteinExistence type="predicted"/>
<reference evidence="1 2" key="1">
    <citation type="submission" date="2015-09" db="EMBL/GenBank/DDBJ databases">
        <title>Genome Sequences of Mycobacterium immunogenum Isolates, Recuperated from a Chloraminated Drinking Water Distribution System Simulator Subjected to Episodes of Nitrification.</title>
        <authorList>
            <person name="Gomez-Alvarez V."/>
            <person name="Revetta R.P."/>
        </authorList>
    </citation>
    <scope>NUCLEOTIDE SEQUENCE [LARGE SCALE GENOMIC DNA]</scope>
    <source>
        <strain evidence="1 2">H008</strain>
    </source>
</reference>
<gene>
    <name evidence="1" type="ORF">AN908_00480</name>
</gene>
<protein>
    <submittedName>
        <fullName evidence="1">Uncharacterized protein</fullName>
    </submittedName>
</protein>
<sequence length="179" mass="19852">MTGPVSVVVDDRNLPTDVQISQGLRAEDYERQFAKGYGEALKKRIEVRIESGDKGVSTVPSRRNSVLEFLTARSWDEYMDLLSESFGRTFRAESKQRDEAGRPGVVLLADGSALTKLDVSISWAKQVGPGVVAHAIVECADEIRNAKNSKKFNRDDGQLSDEQLEEMLRTHLPSLLAES</sequence>
<evidence type="ECO:0000313" key="2">
    <source>
        <dbReference type="Proteomes" id="UP000037843"/>
    </source>
</evidence>
<accession>A0A7V8LT60</accession>
<dbReference type="RefSeq" id="WP_078343404.1">
    <property type="nucleotide sequence ID" value="NZ_CP011530.1"/>
</dbReference>
<organism evidence="1 2">
    <name type="scientific">Mycobacteroides immunogenum</name>
    <dbReference type="NCBI Taxonomy" id="83262"/>
    <lineage>
        <taxon>Bacteria</taxon>
        <taxon>Bacillati</taxon>
        <taxon>Actinomycetota</taxon>
        <taxon>Actinomycetes</taxon>
        <taxon>Mycobacteriales</taxon>
        <taxon>Mycobacteriaceae</taxon>
        <taxon>Mycobacteroides</taxon>
    </lineage>
</organism>
<name>A0A7V8LT60_9MYCO</name>
<dbReference type="EMBL" id="LJFO01000001">
    <property type="protein sequence ID" value="KPG17691.1"/>
    <property type="molecule type" value="Genomic_DNA"/>
</dbReference>